<feature type="domain" description="GH16" evidence="3">
    <location>
        <begin position="300"/>
        <end position="607"/>
    </location>
</feature>
<dbReference type="EMBL" id="CP050831">
    <property type="protein sequence ID" value="QIU93544.1"/>
    <property type="molecule type" value="Genomic_DNA"/>
</dbReference>
<dbReference type="Proteomes" id="UP000501780">
    <property type="component" value="Chromosome"/>
</dbReference>
<dbReference type="PROSITE" id="PS51257">
    <property type="entry name" value="PROKAR_LIPOPROTEIN"/>
    <property type="match status" value="1"/>
</dbReference>
<dbReference type="InterPro" id="IPR000757">
    <property type="entry name" value="Beta-glucanase-like"/>
</dbReference>
<dbReference type="SUPFAM" id="SSF49899">
    <property type="entry name" value="Concanavalin A-like lectins/glucanases"/>
    <property type="match status" value="1"/>
</dbReference>
<dbReference type="InterPro" id="IPR013320">
    <property type="entry name" value="ConA-like_dom_sf"/>
</dbReference>
<keyword evidence="5" id="KW-1185">Reference proteome</keyword>
<comment type="similarity">
    <text evidence="1">Belongs to the glycosyl hydrolase 16 family.</text>
</comment>
<evidence type="ECO:0000313" key="5">
    <source>
        <dbReference type="Proteomes" id="UP000501780"/>
    </source>
</evidence>
<dbReference type="GO" id="GO:0004553">
    <property type="term" value="F:hydrolase activity, hydrolyzing O-glycosyl compounds"/>
    <property type="evidence" value="ECO:0007669"/>
    <property type="project" value="InterPro"/>
</dbReference>
<dbReference type="Pfam" id="PF16406">
    <property type="entry name" value="DUF5014"/>
    <property type="match status" value="1"/>
</dbReference>
<keyword evidence="2" id="KW-0732">Signal</keyword>
<gene>
    <name evidence="4" type="ORF">BacF7301_04980</name>
</gene>
<feature type="signal peptide" evidence="2">
    <location>
        <begin position="1"/>
        <end position="22"/>
    </location>
</feature>
<dbReference type="InterPro" id="IPR032182">
    <property type="entry name" value="DUF5014"/>
</dbReference>
<feature type="chain" id="PRO_5026183952" evidence="2">
    <location>
        <begin position="23"/>
        <end position="624"/>
    </location>
</feature>
<sequence length="624" mass="69983">MLKKILYIFLPVSLLTIGFAGCNDDDVVDPLPETVPLIVEASAESFVQGETLTLTFRVKDDNKEGLSSNEDFDIYLSAKDGAIDVSKELFISFPSMVTFKKGEESLKVDLPIIKEGMKEREKRYVNIVAFVRGYNVTNSSQEIVISDLHYITMSIKSNSDRVIEEGASFTIQATLPVPVEDDTDINITVPEDQKSFYETLPTKLTIKAGEKSGEVIAATKHNLSPTKDEILVLEFSTLSVVHPLDNEKIEITMKDLEAEKGSKLLDERWVYDRPGLPFTSGTRKEGGEDAVIKKYGEAQSMSALTPHPNAELAAAGWKFYNAWEFHRVGNTNDMWQYKDAYDTYVPLCLAAQNTTTAQTSAAVINDQFSNIIEDGYLRMIEMKIKSNATAPAKGERDYGTAAFYSGSFANAYKANSTLILEGSRMEIRARVRGRKQGFNMAIWLWGNADSPYGEIDILENPATTDGNNRAFQTFHVGEDGNTAKSVNSLQTLSNMSEWNIYWMEWRDANTVVVGINGETTYTLTSANSIVNGNWPFTNERNPKGLKFILTMGAPNKWALNGQGDDWKPDANWDIGFRDYDNYKRDRDNENIPRLEIDWVRTYINKASITEYESTGVSKNGTKFY</sequence>
<dbReference type="KEGG" id="bfc:BacF7301_04980"/>
<name>A0A6H0KJC8_9BACE</name>
<dbReference type="GO" id="GO:0005975">
    <property type="term" value="P:carbohydrate metabolic process"/>
    <property type="evidence" value="ECO:0007669"/>
    <property type="project" value="InterPro"/>
</dbReference>
<reference evidence="4 5" key="1">
    <citation type="submission" date="2020-03" db="EMBL/GenBank/DDBJ databases">
        <title>Genomic analysis of Bacteroides faecium CBA7301.</title>
        <authorList>
            <person name="Kim J."/>
            <person name="Roh S.W."/>
        </authorList>
    </citation>
    <scope>NUCLEOTIDE SEQUENCE [LARGE SCALE GENOMIC DNA]</scope>
    <source>
        <strain evidence="4 5">CBA7301</strain>
    </source>
</reference>
<dbReference type="PROSITE" id="PS51762">
    <property type="entry name" value="GH16_2"/>
    <property type="match status" value="1"/>
</dbReference>
<dbReference type="AlphaFoldDB" id="A0A6H0KJC8"/>
<proteinExistence type="inferred from homology"/>
<dbReference type="Pfam" id="PF16397">
    <property type="entry name" value="DUF5006"/>
    <property type="match status" value="1"/>
</dbReference>
<evidence type="ECO:0000313" key="4">
    <source>
        <dbReference type="EMBL" id="QIU93544.1"/>
    </source>
</evidence>
<organism evidence="4 5">
    <name type="scientific">Bacteroides faecium</name>
    <dbReference type="NCBI Taxonomy" id="2715212"/>
    <lineage>
        <taxon>Bacteria</taxon>
        <taxon>Pseudomonadati</taxon>
        <taxon>Bacteroidota</taxon>
        <taxon>Bacteroidia</taxon>
        <taxon>Bacteroidales</taxon>
        <taxon>Bacteroidaceae</taxon>
        <taxon>Bacteroides</taxon>
    </lineage>
</organism>
<accession>A0A6H0KJC8</accession>
<evidence type="ECO:0000256" key="1">
    <source>
        <dbReference type="ARBA" id="ARBA00006865"/>
    </source>
</evidence>
<evidence type="ECO:0000259" key="3">
    <source>
        <dbReference type="PROSITE" id="PS51762"/>
    </source>
</evidence>
<dbReference type="Gene3D" id="2.60.120.200">
    <property type="match status" value="1"/>
</dbReference>
<dbReference type="RefSeq" id="WP_167960786.1">
    <property type="nucleotide sequence ID" value="NZ_CP050831.1"/>
</dbReference>
<protein>
    <submittedName>
        <fullName evidence="4">DUF5006 domain-containing protein</fullName>
    </submittedName>
</protein>
<dbReference type="InterPro" id="IPR032170">
    <property type="entry name" value="DUF5006"/>
</dbReference>
<evidence type="ECO:0000256" key="2">
    <source>
        <dbReference type="SAM" id="SignalP"/>
    </source>
</evidence>